<keyword evidence="3" id="KW-1185">Reference proteome</keyword>
<evidence type="ECO:0000313" key="3">
    <source>
        <dbReference type="Proteomes" id="UP001432180"/>
    </source>
</evidence>
<dbReference type="Proteomes" id="UP001432180">
    <property type="component" value="Chromosome"/>
</dbReference>
<protein>
    <submittedName>
        <fullName evidence="2">Uncharacterized protein</fullName>
    </submittedName>
</protein>
<proteinExistence type="predicted"/>
<sequence length="68" mass="7515">MNPKPKCATHARFSATAAITMADMVMAQNVLEKDEEHRVSFGPRPPPRSSDSPFALKKNYTITPGEKL</sequence>
<evidence type="ECO:0000256" key="1">
    <source>
        <dbReference type="SAM" id="MobiDB-lite"/>
    </source>
</evidence>
<reference evidence="2 3" key="1">
    <citation type="journal article" date="2023" name="Microorganisms">
        <title>Thiorhodovibrio frisius and Trv. litoralis spp. nov., Two Novel Members from a Clade of Fastidious Purple Sulfur Bacteria That Exhibit Unique Red-Shifted Light-Harvesting Capabilities.</title>
        <authorList>
            <person name="Methner A."/>
            <person name="Kuzyk S.B."/>
            <person name="Petersen J."/>
            <person name="Bauer S."/>
            <person name="Brinkmann H."/>
            <person name="Sichau K."/>
            <person name="Wanner G."/>
            <person name="Wolf J."/>
            <person name="Neumann-Schaal M."/>
            <person name="Henke P."/>
            <person name="Tank M."/>
            <person name="Sproer C."/>
            <person name="Bunk B."/>
            <person name="Overmann J."/>
        </authorList>
    </citation>
    <scope>NUCLEOTIDE SEQUENCE [LARGE SCALE GENOMIC DNA]</scope>
    <source>
        <strain evidence="2 3">DSM 6702</strain>
    </source>
</reference>
<organism evidence="2 3">
    <name type="scientific">Thiorhodovibrio winogradskyi</name>
    <dbReference type="NCBI Taxonomy" id="77007"/>
    <lineage>
        <taxon>Bacteria</taxon>
        <taxon>Pseudomonadati</taxon>
        <taxon>Pseudomonadota</taxon>
        <taxon>Gammaproteobacteria</taxon>
        <taxon>Chromatiales</taxon>
        <taxon>Chromatiaceae</taxon>
        <taxon>Thiorhodovibrio</taxon>
    </lineage>
</organism>
<name>A0ABZ0S9T6_9GAMM</name>
<gene>
    <name evidence="2" type="ORF">Thiowin_02840</name>
</gene>
<dbReference type="RefSeq" id="WP_328983600.1">
    <property type="nucleotide sequence ID" value="NZ_CP121472.1"/>
</dbReference>
<feature type="region of interest" description="Disordered" evidence="1">
    <location>
        <begin position="35"/>
        <end position="68"/>
    </location>
</feature>
<evidence type="ECO:0000313" key="2">
    <source>
        <dbReference type="EMBL" id="WPL17798.1"/>
    </source>
</evidence>
<dbReference type="EMBL" id="CP121472">
    <property type="protein sequence ID" value="WPL17798.1"/>
    <property type="molecule type" value="Genomic_DNA"/>
</dbReference>
<accession>A0ABZ0S9T6</accession>